<dbReference type="AlphaFoldDB" id="A0A401VUY9"/>
<evidence type="ECO:0000313" key="1">
    <source>
        <dbReference type="EMBL" id="GCD40890.1"/>
    </source>
</evidence>
<keyword evidence="2" id="KW-1185">Reference proteome</keyword>
<gene>
    <name evidence="1" type="ORF">GKJPGBOP_00543</name>
</gene>
<accession>A0A401VUY9</accession>
<evidence type="ECO:0000313" key="2">
    <source>
        <dbReference type="Proteomes" id="UP000286746"/>
    </source>
</evidence>
<dbReference type="RefSeq" id="WP_125051483.1">
    <property type="nucleotide sequence ID" value="NZ_BHZD01000001.1"/>
</dbReference>
<dbReference type="EMBL" id="BHZD01000001">
    <property type="protein sequence ID" value="GCD40890.1"/>
    <property type="molecule type" value="Genomic_DNA"/>
</dbReference>
<proteinExistence type="predicted"/>
<protein>
    <submittedName>
        <fullName evidence="1">Uncharacterized protein</fullName>
    </submittedName>
</protein>
<name>A0A401VUY9_STREY</name>
<reference evidence="1 2" key="1">
    <citation type="submission" date="2018-11" db="EMBL/GenBank/DDBJ databases">
        <title>Whole genome sequence of Streptomyces paromomycinus NBRC 15454(T).</title>
        <authorList>
            <person name="Komaki H."/>
            <person name="Tamura T."/>
        </authorList>
    </citation>
    <scope>NUCLEOTIDE SEQUENCE [LARGE SCALE GENOMIC DNA]</scope>
    <source>
        <strain evidence="1 2">NBRC 15454</strain>
    </source>
</reference>
<dbReference type="Proteomes" id="UP000286746">
    <property type="component" value="Unassembled WGS sequence"/>
</dbReference>
<sequence>MTAGVRAETLSASSRFRFRFVSRGRQSDELVVLAVRSLLCCHPGTQVVVVDANDDPSLAKEHFGGSGNIDVVHLAPAADPVARAAGRGTAAHLYYWRHSPGLRDRLPPWRGYDVHADADLLFLRPMDLGALDGPLARGRIAMVVDESTMDHYSALGSVASTPVACLLGAPGVGGPLLQTGLIFSNPTDDGGLYDRLWTFATAAAEAGQLKAVPSDDMGVVSSLLGQRGPLWERFLPLGHEWNYISGALKEPGAFGCVAHFGGRRAKKFLLTQSDVLFPPDADCRRTPWGTMRTPAHSDRPTVVRGLWQRNWLVPDGLSPGPDTKGLEVGLPFSLSWRVPPVAASALVEGAFHAGRSAELFRENADPALFVYLDGRLLDRVPVENSRFRCPVPVGRAETITLIGAGSHAECTLRLTDPFGMS</sequence>
<organism evidence="1 2">
    <name type="scientific">Streptomyces paromomycinus</name>
    <name type="common">Streptomyces rimosus subsp. paromomycinus</name>
    <dbReference type="NCBI Taxonomy" id="92743"/>
    <lineage>
        <taxon>Bacteria</taxon>
        <taxon>Bacillati</taxon>
        <taxon>Actinomycetota</taxon>
        <taxon>Actinomycetes</taxon>
        <taxon>Kitasatosporales</taxon>
        <taxon>Streptomycetaceae</taxon>
        <taxon>Streptomyces</taxon>
    </lineage>
</organism>
<comment type="caution">
    <text evidence="1">The sequence shown here is derived from an EMBL/GenBank/DDBJ whole genome shotgun (WGS) entry which is preliminary data.</text>
</comment>